<evidence type="ECO:0000256" key="15">
    <source>
        <dbReference type="RuleBase" id="RU362081"/>
    </source>
</evidence>
<dbReference type="Proteomes" id="UP000315751">
    <property type="component" value="Unassembled WGS sequence"/>
</dbReference>
<evidence type="ECO:0000256" key="8">
    <source>
        <dbReference type="ARBA" id="ARBA00022741"/>
    </source>
</evidence>
<dbReference type="InterPro" id="IPR036412">
    <property type="entry name" value="HAD-like_sf"/>
</dbReference>
<accession>A0A560H4E9</accession>
<dbReference type="Gene3D" id="3.40.1110.10">
    <property type="entry name" value="Calcium-transporting ATPase, cytoplasmic domain N"/>
    <property type="match status" value="1"/>
</dbReference>
<evidence type="ECO:0000256" key="12">
    <source>
        <dbReference type="ARBA" id="ARBA00022989"/>
    </source>
</evidence>
<dbReference type="EMBL" id="VITR01000009">
    <property type="protein sequence ID" value="TWB40500.1"/>
    <property type="molecule type" value="Genomic_DNA"/>
</dbReference>
<dbReference type="PROSITE" id="PS00154">
    <property type="entry name" value="ATPASE_E1_E2"/>
    <property type="match status" value="1"/>
</dbReference>
<keyword evidence="6 15" id="KW-0812">Transmembrane</keyword>
<keyword evidence="14 15" id="KW-0472">Membrane</keyword>
<keyword evidence="13" id="KW-0406">Ion transport</keyword>
<evidence type="ECO:0000256" key="4">
    <source>
        <dbReference type="ARBA" id="ARBA00022475"/>
    </source>
</evidence>
<keyword evidence="5" id="KW-0597">Phosphoprotein</keyword>
<dbReference type="CDD" id="cd00371">
    <property type="entry name" value="HMA"/>
    <property type="match status" value="1"/>
</dbReference>
<dbReference type="SUPFAM" id="SSF55008">
    <property type="entry name" value="HMA, heavy metal-associated domain"/>
    <property type="match status" value="1"/>
</dbReference>
<keyword evidence="10" id="KW-0460">Magnesium</keyword>
<evidence type="ECO:0000256" key="1">
    <source>
        <dbReference type="ARBA" id="ARBA00004651"/>
    </source>
</evidence>
<organism evidence="18 19">
    <name type="scientific">Nitrospirillum amazonense</name>
    <dbReference type="NCBI Taxonomy" id="28077"/>
    <lineage>
        <taxon>Bacteria</taxon>
        <taxon>Pseudomonadati</taxon>
        <taxon>Pseudomonadota</taxon>
        <taxon>Alphaproteobacteria</taxon>
        <taxon>Rhodospirillales</taxon>
        <taxon>Azospirillaceae</taxon>
        <taxon>Nitrospirillum</taxon>
    </lineage>
</organism>
<dbReference type="NCBIfam" id="TIGR01525">
    <property type="entry name" value="ATPase-IB_hvy"/>
    <property type="match status" value="1"/>
</dbReference>
<dbReference type="InterPro" id="IPR023298">
    <property type="entry name" value="ATPase_P-typ_TM_dom_sf"/>
</dbReference>
<dbReference type="Gene3D" id="2.70.150.10">
    <property type="entry name" value="Calcium-transporting ATPase, cytoplasmic transduction domain A"/>
    <property type="match status" value="1"/>
</dbReference>
<keyword evidence="11" id="KW-1278">Translocase</keyword>
<dbReference type="InterPro" id="IPR059000">
    <property type="entry name" value="ATPase_P-type_domA"/>
</dbReference>
<dbReference type="GO" id="GO:0043682">
    <property type="term" value="F:P-type divalent copper transporter activity"/>
    <property type="evidence" value="ECO:0007669"/>
    <property type="project" value="TreeGrafter"/>
</dbReference>
<keyword evidence="7 15" id="KW-0479">Metal-binding</keyword>
<dbReference type="Pfam" id="PF12156">
    <property type="entry name" value="ATPase-cat_bd"/>
    <property type="match status" value="1"/>
</dbReference>
<dbReference type="InterPro" id="IPR021993">
    <property type="entry name" value="ATPase-cat-bd"/>
</dbReference>
<comment type="subcellular location">
    <subcellularLocation>
        <location evidence="1">Cell membrane</location>
        <topology evidence="1">Multi-pass membrane protein</topology>
    </subcellularLocation>
</comment>
<evidence type="ECO:0000256" key="5">
    <source>
        <dbReference type="ARBA" id="ARBA00022553"/>
    </source>
</evidence>
<feature type="transmembrane region" description="Helical" evidence="15">
    <location>
        <begin position="270"/>
        <end position="288"/>
    </location>
</feature>
<reference evidence="18 19" key="1">
    <citation type="submission" date="2019-06" db="EMBL/GenBank/DDBJ databases">
        <title>Genomic Encyclopedia of Type Strains, Phase IV (KMG-V): Genome sequencing to study the core and pangenomes of soil and plant-associated prokaryotes.</title>
        <authorList>
            <person name="Whitman W."/>
        </authorList>
    </citation>
    <scope>NUCLEOTIDE SEQUENCE [LARGE SCALE GENOMIC DNA]</scope>
    <source>
        <strain evidence="18 19">BR 11622</strain>
    </source>
</reference>
<gene>
    <name evidence="18" type="ORF">FBZ90_109103</name>
</gene>
<dbReference type="InterPro" id="IPR006121">
    <property type="entry name" value="HMA_dom"/>
</dbReference>
<feature type="transmembrane region" description="Helical" evidence="15">
    <location>
        <begin position="450"/>
        <end position="476"/>
    </location>
</feature>
<dbReference type="Pfam" id="PF00122">
    <property type="entry name" value="E1-E2_ATPase"/>
    <property type="match status" value="1"/>
</dbReference>
<dbReference type="RefSeq" id="WP_145733727.1">
    <property type="nucleotide sequence ID" value="NZ_VITR01000009.1"/>
</dbReference>
<evidence type="ECO:0000256" key="6">
    <source>
        <dbReference type="ARBA" id="ARBA00022692"/>
    </source>
</evidence>
<dbReference type="NCBIfam" id="TIGR01494">
    <property type="entry name" value="ATPase_P-type"/>
    <property type="match status" value="2"/>
</dbReference>
<comment type="similarity">
    <text evidence="2 15">Belongs to the cation transport ATPase (P-type) (TC 3.A.3) family. Type IB subfamily.</text>
</comment>
<dbReference type="Gene3D" id="3.30.70.100">
    <property type="match status" value="1"/>
</dbReference>
<evidence type="ECO:0000259" key="16">
    <source>
        <dbReference type="Pfam" id="PF00122"/>
    </source>
</evidence>
<dbReference type="PANTHER" id="PTHR43520:SF5">
    <property type="entry name" value="CATION-TRANSPORTING P-TYPE ATPASE-RELATED"/>
    <property type="match status" value="1"/>
</dbReference>
<dbReference type="Pfam" id="PF00702">
    <property type="entry name" value="Hydrolase"/>
    <property type="match status" value="1"/>
</dbReference>
<dbReference type="InterPro" id="IPR018303">
    <property type="entry name" value="ATPase_P-typ_P_site"/>
</dbReference>
<dbReference type="InterPro" id="IPR023299">
    <property type="entry name" value="ATPase_P-typ_cyto_dom_N"/>
</dbReference>
<sequence>MPLDSVTTHCRHCGQPLLGAATERGAFCCQGCAGAYTLIHDLGLDAYYDRRPLDAAAPAATVEEGEGADPLLGLPEAVATAPDGTCLLRLSVDGLHCGACLWLIEAAVTKHHPEVQSARANLTTRCLTLRWTGAPAKAVEYARLVTGLGYRVAPFGAGGTAAVADPAAAQERALLRRMALAGFAAANVMLLSVSVWSGADAMGDATRTLLHWVSALIALPTVAIAGQPFFQSALAALRAGRTNMDVPISVGVLLTTGMSLVMTAHHGEHAYFDGAVMLLFFLLVGRYLDSRSRGRARSAAAHLLALNQAPVTVLGADGLPQILPPARVPLGATVLVAAGERIGVDGTVAEGVSDLDASLVTGETLPLAVAPGAQVFAGMINRTAPLRLTATASGEGTLLAEMVRLLEAAEQGRARHVLLADRIARAYTPVVHLTALATFLAWVFLGGAAWYQALLIAVSVLIITCPCALALAVPAVQVTASGRLMRQGILLKSASALERLAPVDTVVFDKTGTLTLGRPDLLPDPTLTAAELELAATLARASRHPLSRALARAAGPGPVADGVVEVPGGGLRWQGPDGFVRLGSRGFCGVSDAGEGQAGSERPGPELWLARCGHPPRRLRFADRPRRDAAAVVAGLKAQGYRVELLSGDRAVTAQALAADVGIDIVRADARPADKCAHLAALRAQGRRVLMVGDGLNDAAALAAADVSLSPASAVDVTQTAADVVFQGDGLAAVAETLAVARRARTLVRQNLGFTLLYNLCAVPVAIAGLATPFVAAAAMSGSSLAVMANALRLGGKKPRDGGH</sequence>
<dbReference type="GO" id="GO:0005507">
    <property type="term" value="F:copper ion binding"/>
    <property type="evidence" value="ECO:0007669"/>
    <property type="project" value="TreeGrafter"/>
</dbReference>
<feature type="transmembrane region" description="Helical" evidence="15">
    <location>
        <begin position="423"/>
        <end position="444"/>
    </location>
</feature>
<evidence type="ECO:0000256" key="7">
    <source>
        <dbReference type="ARBA" id="ARBA00022723"/>
    </source>
</evidence>
<dbReference type="PRINTS" id="PR00119">
    <property type="entry name" value="CATATPASE"/>
</dbReference>
<protein>
    <submittedName>
        <fullName evidence="18">Cu2+-exporting ATPase</fullName>
    </submittedName>
</protein>
<evidence type="ECO:0000259" key="17">
    <source>
        <dbReference type="Pfam" id="PF12156"/>
    </source>
</evidence>
<dbReference type="InterPro" id="IPR036163">
    <property type="entry name" value="HMA_dom_sf"/>
</dbReference>
<evidence type="ECO:0000256" key="10">
    <source>
        <dbReference type="ARBA" id="ARBA00022842"/>
    </source>
</evidence>
<name>A0A560H4E9_9PROT</name>
<feature type="transmembrane region" description="Helical" evidence="15">
    <location>
        <begin position="178"/>
        <end position="197"/>
    </location>
</feature>
<keyword evidence="8 15" id="KW-0547">Nucleotide-binding</keyword>
<feature type="domain" description="Putative metal-binding" evidence="17">
    <location>
        <begin position="9"/>
        <end position="60"/>
    </location>
</feature>
<dbReference type="PANTHER" id="PTHR43520">
    <property type="entry name" value="ATP7, ISOFORM B"/>
    <property type="match status" value="1"/>
</dbReference>
<dbReference type="InterPro" id="IPR027256">
    <property type="entry name" value="P-typ_ATPase_IB"/>
</dbReference>
<keyword evidence="3" id="KW-0813">Transport</keyword>
<evidence type="ECO:0000313" key="19">
    <source>
        <dbReference type="Proteomes" id="UP000315751"/>
    </source>
</evidence>
<proteinExistence type="inferred from homology"/>
<dbReference type="GO" id="GO:0005524">
    <property type="term" value="F:ATP binding"/>
    <property type="evidence" value="ECO:0007669"/>
    <property type="project" value="UniProtKB-UniRule"/>
</dbReference>
<dbReference type="GO" id="GO:0016887">
    <property type="term" value="F:ATP hydrolysis activity"/>
    <property type="evidence" value="ECO:0007669"/>
    <property type="project" value="InterPro"/>
</dbReference>
<keyword evidence="12 15" id="KW-1133">Transmembrane helix</keyword>
<evidence type="ECO:0000313" key="18">
    <source>
        <dbReference type="EMBL" id="TWB40500.1"/>
    </source>
</evidence>
<evidence type="ECO:0000256" key="11">
    <source>
        <dbReference type="ARBA" id="ARBA00022967"/>
    </source>
</evidence>
<dbReference type="InterPro" id="IPR001757">
    <property type="entry name" value="P_typ_ATPase"/>
</dbReference>
<feature type="transmembrane region" description="Helical" evidence="15">
    <location>
        <begin position="751"/>
        <end position="768"/>
    </location>
</feature>
<dbReference type="InterPro" id="IPR017969">
    <property type="entry name" value="Heavy-metal-associated_CS"/>
</dbReference>
<comment type="caution">
    <text evidence="18">The sequence shown here is derived from an EMBL/GenBank/DDBJ whole genome shotgun (WGS) entry which is preliminary data.</text>
</comment>
<dbReference type="SUPFAM" id="SSF81665">
    <property type="entry name" value="Calcium ATPase, transmembrane domain M"/>
    <property type="match status" value="1"/>
</dbReference>
<dbReference type="OrthoDB" id="9760802at2"/>
<dbReference type="InterPro" id="IPR008250">
    <property type="entry name" value="ATPase_P-typ_transduc_dom_A_sf"/>
</dbReference>
<dbReference type="AlphaFoldDB" id="A0A560H4E9"/>
<dbReference type="GO" id="GO:0005886">
    <property type="term" value="C:plasma membrane"/>
    <property type="evidence" value="ECO:0007669"/>
    <property type="project" value="UniProtKB-SubCell"/>
</dbReference>
<keyword evidence="9 15" id="KW-0067">ATP-binding</keyword>
<feature type="transmembrane region" description="Helical" evidence="15">
    <location>
        <begin position="242"/>
        <end position="264"/>
    </location>
</feature>
<dbReference type="GO" id="GO:0055070">
    <property type="term" value="P:copper ion homeostasis"/>
    <property type="evidence" value="ECO:0007669"/>
    <property type="project" value="TreeGrafter"/>
</dbReference>
<dbReference type="InterPro" id="IPR023214">
    <property type="entry name" value="HAD_sf"/>
</dbReference>
<dbReference type="NCBIfam" id="TIGR01511">
    <property type="entry name" value="ATPase-IB1_Cu"/>
    <property type="match status" value="1"/>
</dbReference>
<evidence type="ECO:0000256" key="2">
    <source>
        <dbReference type="ARBA" id="ARBA00006024"/>
    </source>
</evidence>
<feature type="domain" description="P-type ATPase A" evidence="16">
    <location>
        <begin position="306"/>
        <end position="407"/>
    </location>
</feature>
<dbReference type="Gene3D" id="3.40.50.1000">
    <property type="entry name" value="HAD superfamily/HAD-like"/>
    <property type="match status" value="1"/>
</dbReference>
<keyword evidence="4 15" id="KW-1003">Cell membrane</keyword>
<evidence type="ECO:0000256" key="3">
    <source>
        <dbReference type="ARBA" id="ARBA00022448"/>
    </source>
</evidence>
<keyword evidence="19" id="KW-1185">Reference proteome</keyword>
<evidence type="ECO:0000256" key="14">
    <source>
        <dbReference type="ARBA" id="ARBA00023136"/>
    </source>
</evidence>
<dbReference type="SUPFAM" id="SSF56784">
    <property type="entry name" value="HAD-like"/>
    <property type="match status" value="1"/>
</dbReference>
<feature type="transmembrane region" description="Helical" evidence="15">
    <location>
        <begin position="209"/>
        <end position="230"/>
    </location>
</feature>
<dbReference type="PROSITE" id="PS01047">
    <property type="entry name" value="HMA_1"/>
    <property type="match status" value="1"/>
</dbReference>
<dbReference type="SUPFAM" id="SSF81653">
    <property type="entry name" value="Calcium ATPase, transduction domain A"/>
    <property type="match status" value="1"/>
</dbReference>
<evidence type="ECO:0000256" key="13">
    <source>
        <dbReference type="ARBA" id="ARBA00023065"/>
    </source>
</evidence>
<evidence type="ECO:0000256" key="9">
    <source>
        <dbReference type="ARBA" id="ARBA00022840"/>
    </source>
</evidence>